<protein>
    <submittedName>
        <fullName evidence="6">Aminotransferase DegT</fullName>
    </submittedName>
</protein>
<dbReference type="AlphaFoldDB" id="A0A919BBL8"/>
<reference evidence="6" key="2">
    <citation type="submission" date="2020-09" db="EMBL/GenBank/DDBJ databases">
        <authorList>
            <person name="Sun Q."/>
            <person name="Kim S."/>
        </authorList>
    </citation>
    <scope>NUCLEOTIDE SEQUENCE</scope>
    <source>
        <strain evidence="6">KCTC 42731</strain>
    </source>
</reference>
<dbReference type="PIRSF" id="PIRSF000390">
    <property type="entry name" value="PLP_StrS"/>
    <property type="match status" value="1"/>
</dbReference>
<evidence type="ECO:0000256" key="2">
    <source>
        <dbReference type="ARBA" id="ARBA00037999"/>
    </source>
</evidence>
<dbReference type="GO" id="GO:0000271">
    <property type="term" value="P:polysaccharide biosynthetic process"/>
    <property type="evidence" value="ECO:0007669"/>
    <property type="project" value="TreeGrafter"/>
</dbReference>
<dbReference type="Proteomes" id="UP000623842">
    <property type="component" value="Unassembled WGS sequence"/>
</dbReference>
<evidence type="ECO:0000256" key="3">
    <source>
        <dbReference type="PIRSR" id="PIRSR000390-1"/>
    </source>
</evidence>
<organism evidence="6 7">
    <name type="scientific">Thalassotalea marina</name>
    <dbReference type="NCBI Taxonomy" id="1673741"/>
    <lineage>
        <taxon>Bacteria</taxon>
        <taxon>Pseudomonadati</taxon>
        <taxon>Pseudomonadota</taxon>
        <taxon>Gammaproteobacteria</taxon>
        <taxon>Alteromonadales</taxon>
        <taxon>Colwelliaceae</taxon>
        <taxon>Thalassotalea</taxon>
    </lineage>
</organism>
<dbReference type="GO" id="GO:0030170">
    <property type="term" value="F:pyridoxal phosphate binding"/>
    <property type="evidence" value="ECO:0007669"/>
    <property type="project" value="TreeGrafter"/>
</dbReference>
<proteinExistence type="inferred from homology"/>
<keyword evidence="6" id="KW-0032">Aminotransferase</keyword>
<dbReference type="EMBL" id="BNCK01000001">
    <property type="protein sequence ID" value="GHF80910.1"/>
    <property type="molecule type" value="Genomic_DNA"/>
</dbReference>
<sequence>MQELERKLAEYLNVEYLLLVNNGTMALDIAYRALEVDGLVITTPFTFAATTSSICWQHNTPVFADISSESFTLDIASVDDKTLSLADAIVPVHVFGHPCQVDEIAAVAKKHNCKVIYDAAHAFATTINNRSVLAYGDAATLSFHATKLFHTVEGGAVVFKDKAVYEKAKLLVNFGLNSQQVPEFIGTNGKLSEVHAAMGLTNLTFIDALIKHRQQLKAAYYDRLNTYMSFQTWQANVTDNGAYMPVLLKNEAELLHVINVLAVEGIQARRYFYPSLSLVESFGQRGVTPIANDIASRIMCLPLYADLQLTDVKLISDMLINVIKQYRGRTTT</sequence>
<evidence type="ECO:0000256" key="1">
    <source>
        <dbReference type="ARBA" id="ARBA00022898"/>
    </source>
</evidence>
<feature type="modified residue" description="N6-(pyridoxal phosphate)lysine" evidence="4">
    <location>
        <position position="147"/>
    </location>
</feature>
<dbReference type="InterPro" id="IPR015421">
    <property type="entry name" value="PyrdxlP-dep_Trfase_major"/>
</dbReference>
<dbReference type="InterPro" id="IPR015424">
    <property type="entry name" value="PyrdxlP-dep_Trfase"/>
</dbReference>
<evidence type="ECO:0000256" key="5">
    <source>
        <dbReference type="RuleBase" id="RU004508"/>
    </source>
</evidence>
<gene>
    <name evidence="6" type="primary">wbtI</name>
    <name evidence="6" type="ORF">GCM10017161_05280</name>
</gene>
<feature type="active site" description="Proton acceptor" evidence="3">
    <location>
        <position position="147"/>
    </location>
</feature>
<dbReference type="GO" id="GO:0008483">
    <property type="term" value="F:transaminase activity"/>
    <property type="evidence" value="ECO:0007669"/>
    <property type="project" value="UniProtKB-KW"/>
</dbReference>
<evidence type="ECO:0000313" key="6">
    <source>
        <dbReference type="EMBL" id="GHF80910.1"/>
    </source>
</evidence>
<dbReference type="Gene3D" id="3.40.640.10">
    <property type="entry name" value="Type I PLP-dependent aspartate aminotransferase-like (Major domain)"/>
    <property type="match status" value="1"/>
</dbReference>
<accession>A0A919BBL8</accession>
<dbReference type="SUPFAM" id="SSF53383">
    <property type="entry name" value="PLP-dependent transferases"/>
    <property type="match status" value="1"/>
</dbReference>
<dbReference type="InterPro" id="IPR000653">
    <property type="entry name" value="DegT/StrS_aminotransferase"/>
</dbReference>
<dbReference type="PANTHER" id="PTHR30244">
    <property type="entry name" value="TRANSAMINASE"/>
    <property type="match status" value="1"/>
</dbReference>
<comment type="similarity">
    <text evidence="2 5">Belongs to the DegT/DnrJ/EryC1 family.</text>
</comment>
<dbReference type="PANTHER" id="PTHR30244:SF9">
    <property type="entry name" value="PROTEIN RV3402C"/>
    <property type="match status" value="1"/>
</dbReference>
<dbReference type="Pfam" id="PF01041">
    <property type="entry name" value="DegT_DnrJ_EryC1"/>
    <property type="match status" value="1"/>
</dbReference>
<evidence type="ECO:0000313" key="7">
    <source>
        <dbReference type="Proteomes" id="UP000623842"/>
    </source>
</evidence>
<reference evidence="6" key="1">
    <citation type="journal article" date="2014" name="Int. J. Syst. Evol. Microbiol.">
        <title>Complete genome sequence of Corynebacterium casei LMG S-19264T (=DSM 44701T), isolated from a smear-ripened cheese.</title>
        <authorList>
            <consortium name="US DOE Joint Genome Institute (JGI-PGF)"/>
            <person name="Walter F."/>
            <person name="Albersmeier A."/>
            <person name="Kalinowski J."/>
            <person name="Ruckert C."/>
        </authorList>
    </citation>
    <scope>NUCLEOTIDE SEQUENCE</scope>
    <source>
        <strain evidence="6">KCTC 42731</strain>
    </source>
</reference>
<keyword evidence="6" id="KW-0808">Transferase</keyword>
<comment type="caution">
    <text evidence="6">The sequence shown here is derived from an EMBL/GenBank/DDBJ whole genome shotgun (WGS) entry which is preliminary data.</text>
</comment>
<name>A0A919BBL8_9GAMM</name>
<keyword evidence="7" id="KW-1185">Reference proteome</keyword>
<evidence type="ECO:0000256" key="4">
    <source>
        <dbReference type="PIRSR" id="PIRSR000390-2"/>
    </source>
</evidence>
<keyword evidence="1 4" id="KW-0663">Pyridoxal phosphate</keyword>